<feature type="domain" description="Periplasmic binding protein" evidence="6">
    <location>
        <begin position="62"/>
        <end position="332"/>
    </location>
</feature>
<dbReference type="InterPro" id="IPR025997">
    <property type="entry name" value="SBP_2_dom"/>
</dbReference>
<dbReference type="InterPro" id="IPR028082">
    <property type="entry name" value="Peripla_BP_I"/>
</dbReference>
<reference evidence="7" key="1">
    <citation type="journal article" date="2022" name="Cell">
        <title>Design, construction, and in vivo augmentation of a complex gut microbiome.</title>
        <authorList>
            <person name="Cheng A.G."/>
            <person name="Ho P.Y."/>
            <person name="Aranda-Diaz A."/>
            <person name="Jain S."/>
            <person name="Yu F.B."/>
            <person name="Meng X."/>
            <person name="Wang M."/>
            <person name="Iakiviak M."/>
            <person name="Nagashima K."/>
            <person name="Zhao A."/>
            <person name="Murugkar P."/>
            <person name="Patil A."/>
            <person name="Atabakhsh K."/>
            <person name="Weakley A."/>
            <person name="Yan J."/>
            <person name="Brumbaugh A.R."/>
            <person name="Higginbottom S."/>
            <person name="Dimas A."/>
            <person name="Shiver A.L."/>
            <person name="Deutschbauer A."/>
            <person name="Neff N."/>
            <person name="Sonnenburg J.L."/>
            <person name="Huang K.C."/>
            <person name="Fischbach M.A."/>
        </authorList>
    </citation>
    <scope>NUCLEOTIDE SEQUENCE</scope>
    <source>
        <strain evidence="7">DSM 19829</strain>
    </source>
</reference>
<accession>A0ABY5VL56</accession>
<dbReference type="EMBL" id="CP102290">
    <property type="protein sequence ID" value="UWP61142.1"/>
    <property type="molecule type" value="Genomic_DNA"/>
</dbReference>
<dbReference type="SUPFAM" id="SSF53822">
    <property type="entry name" value="Periplasmic binding protein-like I"/>
    <property type="match status" value="1"/>
</dbReference>
<proteinExistence type="inferred from homology"/>
<comment type="similarity">
    <text evidence="2">Belongs to the bacterial solute-binding protein 2 family.</text>
</comment>
<evidence type="ECO:0000259" key="6">
    <source>
        <dbReference type="Pfam" id="PF13407"/>
    </source>
</evidence>
<feature type="chain" id="PRO_5046682844" evidence="5">
    <location>
        <begin position="20"/>
        <end position="359"/>
    </location>
</feature>
<dbReference type="RefSeq" id="WP_028528263.1">
    <property type="nucleotide sequence ID" value="NZ_CABLBR010000009.1"/>
</dbReference>
<dbReference type="PANTHER" id="PTHR46847">
    <property type="entry name" value="D-ALLOSE-BINDING PERIPLASMIC PROTEIN-RELATED"/>
    <property type="match status" value="1"/>
</dbReference>
<dbReference type="CDD" id="cd01536">
    <property type="entry name" value="PBP1_ABC_sugar_binding-like"/>
    <property type="match status" value="1"/>
</dbReference>
<evidence type="ECO:0000313" key="7">
    <source>
        <dbReference type="EMBL" id="UWP61142.1"/>
    </source>
</evidence>
<dbReference type="Proteomes" id="UP001060164">
    <property type="component" value="Chromosome"/>
</dbReference>
<evidence type="ECO:0000256" key="3">
    <source>
        <dbReference type="ARBA" id="ARBA00022729"/>
    </source>
</evidence>
<feature type="region of interest" description="Disordered" evidence="4">
    <location>
        <begin position="24"/>
        <end position="56"/>
    </location>
</feature>
<feature type="signal peptide" evidence="5">
    <location>
        <begin position="1"/>
        <end position="19"/>
    </location>
</feature>
<comment type="subcellular location">
    <subcellularLocation>
        <location evidence="1">Cell envelope</location>
    </subcellularLocation>
</comment>
<evidence type="ECO:0000256" key="5">
    <source>
        <dbReference type="SAM" id="SignalP"/>
    </source>
</evidence>
<sequence>MKKRIIALLMAGVMVLSMAACGGGSKEESQSAENGSTAEGTSEGADKAAGEESSSGDTIKVGMSFNALMNDVFVKTDEYTKQFGSESTPKVEFIVTSADNDVSKQISDVKDLISQKVDVMCICPEDVAATDTMIKECQDAGIPVMIQNRPYNPDGQYKPDTFVGVDAEDQGYASVKSIFDQMIAAGETELNLVVCSGSTSDQNSVDRINGVKRAVDEYADKGAKIVTDLDTDWDPDWLESNLPSTMRANPDVNCIYIASDFLLPAAKAALQSTNQWIKNGEEGHIWFAATDVYKEGLDAIGEGYVDADSLMDIVNMSQTIVDQCIALAKGEKVEETYVKGPVYTRENYQDEELTKLLWS</sequence>
<protein>
    <submittedName>
        <fullName evidence="7">Sugar ABC transporter substrate-binding protein</fullName>
    </submittedName>
</protein>
<dbReference type="PANTHER" id="PTHR46847:SF1">
    <property type="entry name" value="D-ALLOSE-BINDING PERIPLASMIC PROTEIN-RELATED"/>
    <property type="match status" value="1"/>
</dbReference>
<name>A0ABY5VL56_9FIRM</name>
<keyword evidence="8" id="KW-1185">Reference proteome</keyword>
<evidence type="ECO:0000313" key="8">
    <source>
        <dbReference type="Proteomes" id="UP001060164"/>
    </source>
</evidence>
<dbReference type="Pfam" id="PF13407">
    <property type="entry name" value="Peripla_BP_4"/>
    <property type="match status" value="1"/>
</dbReference>
<gene>
    <name evidence="7" type="ORF">NQ502_08965</name>
</gene>
<keyword evidence="3 5" id="KW-0732">Signal</keyword>
<dbReference type="Gene3D" id="3.40.50.2300">
    <property type="match status" value="2"/>
</dbReference>
<evidence type="ECO:0000256" key="2">
    <source>
        <dbReference type="ARBA" id="ARBA00007639"/>
    </source>
</evidence>
<feature type="compositionally biased region" description="Polar residues" evidence="4">
    <location>
        <begin position="31"/>
        <end position="40"/>
    </location>
</feature>
<organism evidence="7 8">
    <name type="scientific">Ruminococcus gauvreauii</name>
    <dbReference type="NCBI Taxonomy" id="438033"/>
    <lineage>
        <taxon>Bacteria</taxon>
        <taxon>Bacillati</taxon>
        <taxon>Bacillota</taxon>
        <taxon>Clostridia</taxon>
        <taxon>Eubacteriales</taxon>
        <taxon>Oscillospiraceae</taxon>
        <taxon>Ruminococcus</taxon>
    </lineage>
</organism>
<evidence type="ECO:0000256" key="1">
    <source>
        <dbReference type="ARBA" id="ARBA00004196"/>
    </source>
</evidence>
<dbReference type="PROSITE" id="PS51257">
    <property type="entry name" value="PROKAR_LIPOPROTEIN"/>
    <property type="match status" value="1"/>
</dbReference>
<evidence type="ECO:0000256" key="4">
    <source>
        <dbReference type="SAM" id="MobiDB-lite"/>
    </source>
</evidence>